<dbReference type="EMBL" id="DS268124">
    <property type="protein sequence ID" value="KMU80344.1"/>
    <property type="molecule type" value="Genomic_DNA"/>
</dbReference>
<name>A0A0J8R5G5_COCIT</name>
<organism evidence="2 3">
    <name type="scientific">Coccidioides immitis RMSCC 3703</name>
    <dbReference type="NCBI Taxonomy" id="454286"/>
    <lineage>
        <taxon>Eukaryota</taxon>
        <taxon>Fungi</taxon>
        <taxon>Dikarya</taxon>
        <taxon>Ascomycota</taxon>
        <taxon>Pezizomycotina</taxon>
        <taxon>Eurotiomycetes</taxon>
        <taxon>Eurotiomycetidae</taxon>
        <taxon>Onygenales</taxon>
        <taxon>Onygenaceae</taxon>
        <taxon>Coccidioides</taxon>
    </lineage>
</organism>
<sequence length="107" mass="11898">MSRISPDKPREIWRIPHVIDPLTMQSPGSGRLARIQRGPTSSNLRKKASAIRRTRACEKRAFFAANGPGAGRMKRSLQNEGECRGPGRAARAINVMLEAKAIQKYSR</sequence>
<reference evidence="3" key="1">
    <citation type="journal article" date="2010" name="Genome Res.">
        <title>Population genomic sequencing of Coccidioides fungi reveals recent hybridization and transposon control.</title>
        <authorList>
            <person name="Neafsey D.E."/>
            <person name="Barker B.M."/>
            <person name="Sharpton T.J."/>
            <person name="Stajich J.E."/>
            <person name="Park D.J."/>
            <person name="Whiston E."/>
            <person name="Hung C.-Y."/>
            <person name="McMahan C."/>
            <person name="White J."/>
            <person name="Sykes S."/>
            <person name="Heiman D."/>
            <person name="Young S."/>
            <person name="Zeng Q."/>
            <person name="Abouelleil A."/>
            <person name="Aftuck L."/>
            <person name="Bessette D."/>
            <person name="Brown A."/>
            <person name="FitzGerald M."/>
            <person name="Lui A."/>
            <person name="Macdonald J.P."/>
            <person name="Priest M."/>
            <person name="Orbach M.J."/>
            <person name="Galgiani J.N."/>
            <person name="Kirkland T.N."/>
            <person name="Cole G.T."/>
            <person name="Birren B.W."/>
            <person name="Henn M.R."/>
            <person name="Taylor J.W."/>
            <person name="Rounsley S.D."/>
        </authorList>
    </citation>
    <scope>NUCLEOTIDE SEQUENCE [LARGE SCALE GENOMIC DNA]</scope>
    <source>
        <strain evidence="3">RMSCC 3703</strain>
    </source>
</reference>
<gene>
    <name evidence="2" type="ORF">CISG_02195</name>
</gene>
<evidence type="ECO:0000256" key="1">
    <source>
        <dbReference type="SAM" id="MobiDB-lite"/>
    </source>
</evidence>
<evidence type="ECO:0000313" key="2">
    <source>
        <dbReference type="EMBL" id="KMU80344.1"/>
    </source>
</evidence>
<dbReference type="AlphaFoldDB" id="A0A0J8R5G5"/>
<dbReference type="Proteomes" id="UP000054559">
    <property type="component" value="Unassembled WGS sequence"/>
</dbReference>
<evidence type="ECO:0000313" key="3">
    <source>
        <dbReference type="Proteomes" id="UP000054559"/>
    </source>
</evidence>
<feature type="region of interest" description="Disordered" evidence="1">
    <location>
        <begin position="67"/>
        <end position="86"/>
    </location>
</feature>
<protein>
    <submittedName>
        <fullName evidence="2">Uncharacterized protein</fullName>
    </submittedName>
</protein>
<proteinExistence type="predicted"/>
<accession>A0A0J8R5G5</accession>
<feature type="region of interest" description="Disordered" evidence="1">
    <location>
        <begin position="24"/>
        <end position="49"/>
    </location>
</feature>